<dbReference type="OrthoDB" id="9765462at2"/>
<dbReference type="PANTHER" id="PTHR43668:SF2">
    <property type="entry name" value="ALLANTOINASE"/>
    <property type="match status" value="1"/>
</dbReference>
<comment type="cofactor">
    <cofactor evidence="6">
        <name>Zn(2+)</name>
        <dbReference type="ChEBI" id="CHEBI:29105"/>
    </cofactor>
    <text evidence="6">Binds 2 Zn(2+) ions per subunit.</text>
</comment>
<evidence type="ECO:0000256" key="2">
    <source>
        <dbReference type="ARBA" id="ARBA00010286"/>
    </source>
</evidence>
<dbReference type="AlphaFoldDB" id="A0A4Y6UU52"/>
<dbReference type="NCBIfam" id="TIGR00857">
    <property type="entry name" value="pyrC_multi"/>
    <property type="match status" value="1"/>
</dbReference>
<feature type="binding site" evidence="6">
    <location>
        <position position="295"/>
    </location>
    <ligand>
        <name>substrate</name>
    </ligand>
</feature>
<feature type="active site" evidence="6">
    <location>
        <position position="322"/>
    </location>
</feature>
<dbReference type="InterPro" id="IPR002195">
    <property type="entry name" value="Dihydroorotase_CS"/>
</dbReference>
<dbReference type="InterPro" id="IPR050138">
    <property type="entry name" value="DHOase/Allantoinase_Hydrolase"/>
</dbReference>
<evidence type="ECO:0000313" key="8">
    <source>
        <dbReference type="EMBL" id="QDH19867.1"/>
    </source>
</evidence>
<dbReference type="CDD" id="cd01317">
    <property type="entry name" value="DHOase_IIa"/>
    <property type="match status" value="1"/>
</dbReference>
<keyword evidence="9" id="KW-1185">Reference proteome</keyword>
<evidence type="ECO:0000256" key="4">
    <source>
        <dbReference type="ARBA" id="ARBA00022801"/>
    </source>
</evidence>
<reference evidence="8 9" key="1">
    <citation type="submission" date="2019-06" db="EMBL/GenBank/DDBJ databases">
        <title>Saccharibacillus brassicae sp. nov., an endophytic bacterium isolated from Chinese cabbage seeds (Brassica pekinensis).</title>
        <authorList>
            <person name="Jiang L."/>
            <person name="Lee J."/>
            <person name="Kim S.W."/>
        </authorList>
    </citation>
    <scope>NUCLEOTIDE SEQUENCE [LARGE SCALE GENOMIC DNA]</scope>
    <source>
        <strain evidence="9">KCTC 43072 / ATSA2</strain>
    </source>
</reference>
<keyword evidence="5 6" id="KW-0665">Pyrimidine biosynthesis</keyword>
<comment type="pathway">
    <text evidence="6">Pyrimidine metabolism; UMP biosynthesis via de novo pathway; (S)-dihydroorotate from bicarbonate: step 3/3.</text>
</comment>
<dbReference type="GO" id="GO:0006145">
    <property type="term" value="P:purine nucleobase catabolic process"/>
    <property type="evidence" value="ECO:0007669"/>
    <property type="project" value="TreeGrafter"/>
</dbReference>
<evidence type="ECO:0000313" key="9">
    <source>
        <dbReference type="Proteomes" id="UP000316968"/>
    </source>
</evidence>
<dbReference type="GO" id="GO:0005737">
    <property type="term" value="C:cytoplasm"/>
    <property type="evidence" value="ECO:0007669"/>
    <property type="project" value="TreeGrafter"/>
</dbReference>
<dbReference type="InterPro" id="IPR024403">
    <property type="entry name" value="DHOase_cat"/>
</dbReference>
<dbReference type="HAMAP" id="MF_00220_B">
    <property type="entry name" value="PyrC_classI_B"/>
    <property type="match status" value="1"/>
</dbReference>
<dbReference type="InterPro" id="IPR032466">
    <property type="entry name" value="Metal_Hydrolase"/>
</dbReference>
<gene>
    <name evidence="6" type="primary">pyrC</name>
    <name evidence="8" type="ORF">FFV09_02695</name>
</gene>
<dbReference type="Gene3D" id="3.20.20.140">
    <property type="entry name" value="Metal-dependent hydrolases"/>
    <property type="match status" value="1"/>
</dbReference>
<feature type="binding site" evidence="6">
    <location>
        <position position="169"/>
    </location>
    <ligand>
        <name>Zn(2+)</name>
        <dbReference type="ChEBI" id="CHEBI:29105"/>
        <label>1</label>
    </ligand>
</feature>
<dbReference type="GO" id="GO:0004038">
    <property type="term" value="F:allantoinase activity"/>
    <property type="evidence" value="ECO:0007669"/>
    <property type="project" value="TreeGrafter"/>
</dbReference>
<dbReference type="EMBL" id="CP041217">
    <property type="protein sequence ID" value="QDH19867.1"/>
    <property type="molecule type" value="Genomic_DNA"/>
</dbReference>
<dbReference type="Pfam" id="PF12890">
    <property type="entry name" value="DHOase"/>
    <property type="match status" value="1"/>
</dbReference>
<feature type="binding site" evidence="6">
    <location>
        <position position="322"/>
    </location>
    <ligand>
        <name>Zn(2+)</name>
        <dbReference type="ChEBI" id="CHEBI:29105"/>
        <label>1</label>
    </ligand>
</feature>
<feature type="binding site" evidence="6">
    <location>
        <position position="196"/>
    </location>
    <ligand>
        <name>Zn(2+)</name>
        <dbReference type="ChEBI" id="CHEBI:29105"/>
        <label>2</label>
    </ligand>
</feature>
<dbReference type="RefSeq" id="WP_141446254.1">
    <property type="nucleotide sequence ID" value="NZ_CP041217.1"/>
</dbReference>
<feature type="binding site" evidence="6">
    <location>
        <position position="249"/>
    </location>
    <ligand>
        <name>Zn(2+)</name>
        <dbReference type="ChEBI" id="CHEBI:29105"/>
        <label>2</label>
    </ligand>
</feature>
<feature type="binding site" evidence="6">
    <location>
        <position position="326"/>
    </location>
    <ligand>
        <name>substrate</name>
    </ligand>
</feature>
<dbReference type="PROSITE" id="PS00482">
    <property type="entry name" value="DIHYDROOROTASE_1"/>
    <property type="match status" value="1"/>
</dbReference>
<feature type="binding site" evidence="6">
    <location>
        <position position="77"/>
    </location>
    <ligand>
        <name>Zn(2+)</name>
        <dbReference type="ChEBI" id="CHEBI:29105"/>
        <label>1</label>
    </ligand>
</feature>
<dbReference type="Gene3D" id="2.30.40.10">
    <property type="entry name" value="Urease, subunit C, domain 1"/>
    <property type="match status" value="1"/>
</dbReference>
<evidence type="ECO:0000259" key="7">
    <source>
        <dbReference type="Pfam" id="PF12890"/>
    </source>
</evidence>
<evidence type="ECO:0000256" key="5">
    <source>
        <dbReference type="ARBA" id="ARBA00022975"/>
    </source>
</evidence>
<feature type="binding site" evidence="6">
    <location>
        <position position="169"/>
    </location>
    <ligand>
        <name>Zn(2+)</name>
        <dbReference type="ChEBI" id="CHEBI:29105"/>
        <label>2</label>
    </ligand>
</feature>
<dbReference type="PROSITE" id="PS00483">
    <property type="entry name" value="DIHYDROOROTASE_2"/>
    <property type="match status" value="1"/>
</dbReference>
<dbReference type="InterPro" id="IPR004722">
    <property type="entry name" value="DHOase"/>
</dbReference>
<dbReference type="InterPro" id="IPR011059">
    <property type="entry name" value="Metal-dep_hydrolase_composite"/>
</dbReference>
<dbReference type="Proteomes" id="UP000316968">
    <property type="component" value="Chromosome"/>
</dbReference>
<dbReference type="SUPFAM" id="SSF51556">
    <property type="entry name" value="Metallo-dependent hydrolases"/>
    <property type="match status" value="1"/>
</dbReference>
<evidence type="ECO:0000256" key="3">
    <source>
        <dbReference type="ARBA" id="ARBA00022723"/>
    </source>
</evidence>
<name>A0A4Y6UU52_SACBS</name>
<dbReference type="SUPFAM" id="SSF51338">
    <property type="entry name" value="Composite domain of metallo-dependent hydrolases"/>
    <property type="match status" value="1"/>
</dbReference>
<feature type="binding site" evidence="6">
    <location>
        <position position="111"/>
    </location>
    <ligand>
        <name>substrate</name>
    </ligand>
</feature>
<keyword evidence="3 6" id="KW-0479">Metal-binding</keyword>
<feature type="domain" description="Dihydroorotase catalytic" evidence="7">
    <location>
        <begin position="66"/>
        <end position="254"/>
    </location>
</feature>
<comment type="function">
    <text evidence="1 6">Catalyzes the reversible cyclization of carbamoyl aspartate to dihydroorotate.</text>
</comment>
<dbReference type="PANTHER" id="PTHR43668">
    <property type="entry name" value="ALLANTOINASE"/>
    <property type="match status" value="1"/>
</dbReference>
<dbReference type="GO" id="GO:0004151">
    <property type="term" value="F:dihydroorotase activity"/>
    <property type="evidence" value="ECO:0007669"/>
    <property type="project" value="UniProtKB-UniRule"/>
</dbReference>
<comment type="similarity">
    <text evidence="2 6">Belongs to the metallo-dependent hydrolases superfamily. DHOase family. Class I DHOase subfamily.</text>
</comment>
<evidence type="ECO:0000256" key="1">
    <source>
        <dbReference type="ARBA" id="ARBA00002368"/>
    </source>
</evidence>
<dbReference type="KEGG" id="saca:FFV09_02695"/>
<proteinExistence type="inferred from homology"/>
<protein>
    <recommendedName>
        <fullName evidence="6">Dihydroorotase</fullName>
        <shortName evidence="6">DHOase</shortName>
        <ecNumber evidence="6">3.5.2.3</ecNumber>
    </recommendedName>
</protein>
<sequence length="449" mass="48675">MMNYSNVDVWIQNASVLSEDGQLQRSDILIQDGKVLAILSSGWYQSADDRMIENENEAMLVYDAQGKLVTPGLIDMHVHLREPGFEHKETIESGARSAAQGGFTTIACMPNTKPVTDNPETVKLVLGKAKEANLVNVLPYAAITKNELGRELTDFEALKEAGAIGFTDDGVGVQNAQMMKDAMTKAAALGMPVIAHCEDDSLVKGLYVSEGEFAKKHGIKGIPNESEAIHVGRDVLLAEATGVHYHVCHVSTEQSIRLIRLAKSIGVNVTAEVCPHHLVLSDEDIPGMDANWKMNPPLRTPRDVAACIEALEDGTIDILVTDHAPHSAEEKAKGMLLAPFGIVGFETAFPLLYTEFVQKGRWTLDFLVRRLTQDPARVFGLNAGKLQVGATADLAVIDLELEKIVDPDQFATKGRNTPFTGRALSGWPVMTLVAGRPVFGAELTQSVNS</sequence>
<dbReference type="GO" id="GO:0008270">
    <property type="term" value="F:zinc ion binding"/>
    <property type="evidence" value="ECO:0007669"/>
    <property type="project" value="UniProtKB-UniRule"/>
</dbReference>
<dbReference type="EC" id="3.5.2.3" evidence="6"/>
<dbReference type="NCBIfam" id="NF006837">
    <property type="entry name" value="PRK09357.1-2"/>
    <property type="match status" value="1"/>
</dbReference>
<feature type="binding site" evidence="6">
    <location>
        <begin position="340"/>
        <end position="341"/>
    </location>
    <ligand>
        <name>substrate</name>
    </ligand>
</feature>
<comment type="catalytic activity">
    <reaction evidence="6">
        <text>(S)-dihydroorotate + H2O = N-carbamoyl-L-aspartate + H(+)</text>
        <dbReference type="Rhea" id="RHEA:24296"/>
        <dbReference type="ChEBI" id="CHEBI:15377"/>
        <dbReference type="ChEBI" id="CHEBI:15378"/>
        <dbReference type="ChEBI" id="CHEBI:30864"/>
        <dbReference type="ChEBI" id="CHEBI:32814"/>
        <dbReference type="EC" id="3.5.2.3"/>
    </reaction>
</comment>
<evidence type="ECO:0000256" key="6">
    <source>
        <dbReference type="HAMAP-Rule" id="MF_00220"/>
    </source>
</evidence>
<keyword evidence="6" id="KW-0862">Zinc</keyword>
<feature type="binding site" evidence="6">
    <location>
        <position position="79"/>
    </location>
    <ligand>
        <name>Zn(2+)</name>
        <dbReference type="ChEBI" id="CHEBI:29105"/>
        <label>1</label>
    </ligand>
</feature>
<dbReference type="GO" id="GO:0044205">
    <property type="term" value="P:'de novo' UMP biosynthetic process"/>
    <property type="evidence" value="ECO:0007669"/>
    <property type="project" value="UniProtKB-UniRule"/>
</dbReference>
<feature type="binding site" evidence="6">
    <location>
        <begin position="79"/>
        <end position="81"/>
    </location>
    <ligand>
        <name>substrate</name>
    </ligand>
</feature>
<organism evidence="8 9">
    <name type="scientific">Saccharibacillus brassicae</name>
    <dbReference type="NCBI Taxonomy" id="2583377"/>
    <lineage>
        <taxon>Bacteria</taxon>
        <taxon>Bacillati</taxon>
        <taxon>Bacillota</taxon>
        <taxon>Bacilli</taxon>
        <taxon>Bacillales</taxon>
        <taxon>Paenibacillaceae</taxon>
        <taxon>Saccharibacillus</taxon>
    </lineage>
</organism>
<dbReference type="UniPathway" id="UPA00070">
    <property type="reaction ID" value="UER00117"/>
</dbReference>
<keyword evidence="4 6" id="KW-0378">Hydrolase</keyword>
<accession>A0A4Y6UU52</accession>